<name>A0A397IX72_9GLOM</name>
<evidence type="ECO:0000313" key="1">
    <source>
        <dbReference type="EMBL" id="RHZ78998.1"/>
    </source>
</evidence>
<dbReference type="EMBL" id="PQFF01000143">
    <property type="protein sequence ID" value="RHZ78998.1"/>
    <property type="molecule type" value="Genomic_DNA"/>
</dbReference>
<reference evidence="1 2" key="1">
    <citation type="submission" date="2018-08" db="EMBL/GenBank/DDBJ databases">
        <title>Genome and evolution of the arbuscular mycorrhizal fungus Diversispora epigaea (formerly Glomus versiforme) and its bacterial endosymbionts.</title>
        <authorList>
            <person name="Sun X."/>
            <person name="Fei Z."/>
            <person name="Harrison M."/>
        </authorList>
    </citation>
    <scope>NUCLEOTIDE SEQUENCE [LARGE SCALE GENOMIC DNA]</scope>
    <source>
        <strain evidence="1 2">IT104</strain>
    </source>
</reference>
<proteinExistence type="predicted"/>
<gene>
    <name evidence="1" type="ORF">Glove_152g80</name>
</gene>
<dbReference type="OrthoDB" id="2439709at2759"/>
<accession>A0A397IX72</accession>
<organism evidence="1 2">
    <name type="scientific">Diversispora epigaea</name>
    <dbReference type="NCBI Taxonomy" id="1348612"/>
    <lineage>
        <taxon>Eukaryota</taxon>
        <taxon>Fungi</taxon>
        <taxon>Fungi incertae sedis</taxon>
        <taxon>Mucoromycota</taxon>
        <taxon>Glomeromycotina</taxon>
        <taxon>Glomeromycetes</taxon>
        <taxon>Diversisporales</taxon>
        <taxon>Diversisporaceae</taxon>
        <taxon>Diversispora</taxon>
    </lineage>
</organism>
<comment type="caution">
    <text evidence="1">The sequence shown here is derived from an EMBL/GenBank/DDBJ whole genome shotgun (WGS) entry which is preliminary data.</text>
</comment>
<keyword evidence="2" id="KW-1185">Reference proteome</keyword>
<dbReference type="Proteomes" id="UP000266861">
    <property type="component" value="Unassembled WGS sequence"/>
</dbReference>
<evidence type="ECO:0000313" key="2">
    <source>
        <dbReference type="Proteomes" id="UP000266861"/>
    </source>
</evidence>
<dbReference type="AlphaFoldDB" id="A0A397IX72"/>
<sequence length="169" mass="19354">MALIRPENFDIIFQVLTRIIQGANASLNIKITNKHSILRLSDPQLLSKGIRIPLDSVDPLAEHTAQVSDKFISKGMLSYKVEDENRDFHYLVITWKVKTKMMMLGRNSVTVNILRDPPKNSSYNELHVKENKKYPGENINPENFYYRISGGIGDGYVRLIFTLLKISAF</sequence>
<protein>
    <submittedName>
        <fullName evidence="1">Uncharacterized protein</fullName>
    </submittedName>
</protein>